<dbReference type="PROSITE" id="PS50987">
    <property type="entry name" value="HTH_ARSR_2"/>
    <property type="match status" value="1"/>
</dbReference>
<evidence type="ECO:0000256" key="2">
    <source>
        <dbReference type="ARBA" id="ARBA00023125"/>
    </source>
</evidence>
<evidence type="ECO:0000256" key="3">
    <source>
        <dbReference type="ARBA" id="ARBA00023163"/>
    </source>
</evidence>
<keyword evidence="6" id="KW-1185">Reference proteome</keyword>
<dbReference type="PANTHER" id="PTHR33154:SF18">
    <property type="entry name" value="ARSENICAL RESISTANCE OPERON REPRESSOR"/>
    <property type="match status" value="1"/>
</dbReference>
<dbReference type="EMBL" id="SDWW01000018">
    <property type="protein sequence ID" value="RYV51321.1"/>
    <property type="molecule type" value="Genomic_DNA"/>
</dbReference>
<dbReference type="OrthoDB" id="9806976at2"/>
<evidence type="ECO:0000313" key="6">
    <source>
        <dbReference type="Proteomes" id="UP000293764"/>
    </source>
</evidence>
<dbReference type="Gene3D" id="1.10.10.10">
    <property type="entry name" value="Winged helix-like DNA-binding domain superfamily/Winged helix DNA-binding domain"/>
    <property type="match status" value="1"/>
</dbReference>
<accession>A0A4Q5N5D8</accession>
<dbReference type="AlphaFoldDB" id="A0A4Q5N5D8"/>
<comment type="caution">
    <text evidence="5">The sequence shown here is derived from an EMBL/GenBank/DDBJ whole genome shotgun (WGS) entry which is preliminary data.</text>
</comment>
<dbReference type="PANTHER" id="PTHR33154">
    <property type="entry name" value="TRANSCRIPTIONAL REGULATOR, ARSR FAMILY"/>
    <property type="match status" value="1"/>
</dbReference>
<dbReference type="Proteomes" id="UP000293764">
    <property type="component" value="Unassembled WGS sequence"/>
</dbReference>
<dbReference type="SMART" id="SM00418">
    <property type="entry name" value="HTH_ARSR"/>
    <property type="match status" value="1"/>
</dbReference>
<keyword evidence="1" id="KW-0805">Transcription regulation</keyword>
<dbReference type="InterPro" id="IPR011991">
    <property type="entry name" value="ArsR-like_HTH"/>
</dbReference>
<protein>
    <submittedName>
        <fullName evidence="5">ArsR family transcriptional regulator</fullName>
    </submittedName>
</protein>
<proteinExistence type="predicted"/>
<evidence type="ECO:0000256" key="1">
    <source>
        <dbReference type="ARBA" id="ARBA00023015"/>
    </source>
</evidence>
<dbReference type="InterPro" id="IPR051081">
    <property type="entry name" value="HTH_MetalResp_TranReg"/>
</dbReference>
<dbReference type="InterPro" id="IPR001845">
    <property type="entry name" value="HTH_ArsR_DNA-bd_dom"/>
</dbReference>
<evidence type="ECO:0000259" key="4">
    <source>
        <dbReference type="PROSITE" id="PS50987"/>
    </source>
</evidence>
<dbReference type="NCBIfam" id="NF033788">
    <property type="entry name" value="HTH_metalloreg"/>
    <property type="match status" value="1"/>
</dbReference>
<dbReference type="GO" id="GO:0003700">
    <property type="term" value="F:DNA-binding transcription factor activity"/>
    <property type="evidence" value="ECO:0007669"/>
    <property type="project" value="InterPro"/>
</dbReference>
<dbReference type="RefSeq" id="WP_130102387.1">
    <property type="nucleotide sequence ID" value="NZ_SDWW01000018.1"/>
</dbReference>
<dbReference type="InterPro" id="IPR036388">
    <property type="entry name" value="WH-like_DNA-bd_sf"/>
</dbReference>
<feature type="domain" description="HTH arsR-type" evidence="4">
    <location>
        <begin position="9"/>
        <end position="107"/>
    </location>
</feature>
<organism evidence="5 6">
    <name type="scientific">Pengzhenrongella frigida</name>
    <dbReference type="NCBI Taxonomy" id="1259133"/>
    <lineage>
        <taxon>Bacteria</taxon>
        <taxon>Bacillati</taxon>
        <taxon>Actinomycetota</taxon>
        <taxon>Actinomycetes</taxon>
        <taxon>Micrococcales</taxon>
        <taxon>Pengzhenrongella</taxon>
    </lineage>
</organism>
<dbReference type="PRINTS" id="PR00778">
    <property type="entry name" value="HTHARSR"/>
</dbReference>
<dbReference type="CDD" id="cd00090">
    <property type="entry name" value="HTH_ARSR"/>
    <property type="match status" value="1"/>
</dbReference>
<gene>
    <name evidence="5" type="ORF">EUA98_09220</name>
</gene>
<name>A0A4Q5N5D8_9MICO</name>
<reference evidence="5 6" key="1">
    <citation type="submission" date="2019-01" db="EMBL/GenBank/DDBJ databases">
        <title>Novel species of Cellulomonas.</title>
        <authorList>
            <person name="Liu Q."/>
            <person name="Xin Y.-H."/>
        </authorList>
    </citation>
    <scope>NUCLEOTIDE SEQUENCE [LARGE SCALE GENOMIC DNA]</scope>
    <source>
        <strain evidence="5 6">HLT2-17</strain>
    </source>
</reference>
<dbReference type="Pfam" id="PF01022">
    <property type="entry name" value="HTH_5"/>
    <property type="match status" value="1"/>
</dbReference>
<dbReference type="SUPFAM" id="SSF46785">
    <property type="entry name" value="Winged helix' DNA-binding domain"/>
    <property type="match status" value="1"/>
</dbReference>
<dbReference type="InterPro" id="IPR036390">
    <property type="entry name" value="WH_DNA-bd_sf"/>
</dbReference>
<keyword evidence="3" id="KW-0804">Transcription</keyword>
<evidence type="ECO:0000313" key="5">
    <source>
        <dbReference type="EMBL" id="RYV51321.1"/>
    </source>
</evidence>
<dbReference type="GO" id="GO:0003677">
    <property type="term" value="F:DNA binding"/>
    <property type="evidence" value="ECO:0007669"/>
    <property type="project" value="UniProtKB-KW"/>
</dbReference>
<sequence length="114" mass="12373">MSPSVSIEVSPAGLTSLAAQFALLADPLRLRIVDSLSREQLCTCHLIELTGAKQTTISHHLRLLREAGVVLSEAEGRFTWYRLTPGVFTESLRRLQGIALDSASTARLRPACAS</sequence>
<keyword evidence="2" id="KW-0238">DNA-binding</keyword>